<name>A0ABR5HM30_9BURK</name>
<evidence type="ECO:0000256" key="2">
    <source>
        <dbReference type="SAM" id="MobiDB-lite"/>
    </source>
</evidence>
<dbReference type="Proteomes" id="UP000242951">
    <property type="component" value="Unassembled WGS sequence"/>
</dbReference>
<comment type="caution">
    <text evidence="3">The sequence shown here is derived from an EMBL/GenBank/DDBJ whole genome shotgun (WGS) entry which is preliminary data.</text>
</comment>
<gene>
    <name evidence="3" type="ORF">BPMI_01504</name>
</gene>
<keyword evidence="1" id="KW-0175">Coiled coil</keyword>
<reference evidence="3 4" key="1">
    <citation type="submission" date="2015-06" db="EMBL/GenBank/DDBJ databases">
        <title>Comparative genomics of Burkholderia leaf nodule symbionts.</title>
        <authorList>
            <person name="Carlier A."/>
            <person name="Eberl L."/>
            <person name="Pinto-Carbo M."/>
        </authorList>
    </citation>
    <scope>NUCLEOTIDE SEQUENCE [LARGE SCALE GENOMIC DNA]</scope>
    <source>
        <strain evidence="3 4">UZHbot3</strain>
    </source>
</reference>
<accession>A0ABR5HM30</accession>
<keyword evidence="4" id="KW-1185">Reference proteome</keyword>
<feature type="region of interest" description="Disordered" evidence="2">
    <location>
        <begin position="1"/>
        <end position="22"/>
    </location>
</feature>
<evidence type="ECO:0000313" key="3">
    <source>
        <dbReference type="EMBL" id="KMQ80123.1"/>
    </source>
</evidence>
<protein>
    <submittedName>
        <fullName evidence="3">Uncharacterized protein</fullName>
    </submittedName>
</protein>
<dbReference type="EMBL" id="LELG01000156">
    <property type="protein sequence ID" value="KMQ80123.1"/>
    <property type="molecule type" value="Genomic_DNA"/>
</dbReference>
<sequence>MISAPKSIWPGSVPTPPKPGRSIMKKRALREIDLERTARQKGEKQLDDLRVQLATARTELKDAAVQHATAIGALRTELGLAQQAAELAVKQQRCRGRIGHHAFTPAGGNAKRRTRASRSGNYAKIGQ</sequence>
<proteinExistence type="predicted"/>
<organism evidence="3 4">
    <name type="scientific">Candidatus Burkholderia pumila</name>
    <dbReference type="NCBI Taxonomy" id="1090375"/>
    <lineage>
        <taxon>Bacteria</taxon>
        <taxon>Pseudomonadati</taxon>
        <taxon>Pseudomonadota</taxon>
        <taxon>Betaproteobacteria</taxon>
        <taxon>Burkholderiales</taxon>
        <taxon>Burkholderiaceae</taxon>
        <taxon>Burkholderia</taxon>
    </lineage>
</organism>
<evidence type="ECO:0000256" key="1">
    <source>
        <dbReference type="SAM" id="Coils"/>
    </source>
</evidence>
<feature type="region of interest" description="Disordered" evidence="2">
    <location>
        <begin position="99"/>
        <end position="127"/>
    </location>
</feature>
<evidence type="ECO:0000313" key="4">
    <source>
        <dbReference type="Proteomes" id="UP000242951"/>
    </source>
</evidence>
<feature type="coiled-coil region" evidence="1">
    <location>
        <begin position="39"/>
        <end position="66"/>
    </location>
</feature>